<evidence type="ECO:0000256" key="2">
    <source>
        <dbReference type="ARBA" id="ARBA00022714"/>
    </source>
</evidence>
<dbReference type="CDD" id="cd03064">
    <property type="entry name" value="TRX_Fd_NuoE"/>
    <property type="match status" value="1"/>
</dbReference>
<keyword evidence="5" id="KW-0411">Iron-sulfur</keyword>
<dbReference type="PROSITE" id="PS01099">
    <property type="entry name" value="COMPLEX1_24K"/>
    <property type="match status" value="1"/>
</dbReference>
<keyword evidence="8" id="KW-1185">Reference proteome</keyword>
<name>A0ABW3CIM1_9ACTN</name>
<dbReference type="PANTHER" id="PTHR10371:SF3">
    <property type="entry name" value="NADH DEHYDROGENASE [UBIQUINONE] FLAVOPROTEIN 2, MITOCHONDRIAL"/>
    <property type="match status" value="1"/>
</dbReference>
<gene>
    <name evidence="7" type="primary">nuoE</name>
    <name evidence="7" type="ORF">ACFQ07_15425</name>
</gene>
<dbReference type="InterPro" id="IPR042128">
    <property type="entry name" value="NuoE_dom"/>
</dbReference>
<comment type="cofactor">
    <cofactor evidence="6">
        <name>[2Fe-2S] cluster</name>
        <dbReference type="ChEBI" id="CHEBI:190135"/>
    </cofactor>
</comment>
<comment type="similarity">
    <text evidence="1">Belongs to the complex I 24 kDa subunit family.</text>
</comment>
<protein>
    <submittedName>
        <fullName evidence="7">NADH-quinone oxidoreductase subunit NuoE</fullName>
        <ecNumber evidence="7">1.6.5.9</ecNumber>
    </submittedName>
</protein>
<dbReference type="InterPro" id="IPR041921">
    <property type="entry name" value="NuoE_N"/>
</dbReference>
<dbReference type="InterPro" id="IPR036249">
    <property type="entry name" value="Thioredoxin-like_sf"/>
</dbReference>
<dbReference type="NCBIfam" id="NF005721">
    <property type="entry name" value="PRK07539.1-1"/>
    <property type="match status" value="1"/>
</dbReference>
<sequence length="199" mass="21871">MTEAAAESYGPEVLERLERDAKEIISRYPKPRSALLPLLHLVQSEDGYVSQRGIEFCAEQLGITAAQVTGVSTFYTMYKRAPVGEYHVGVCINTLCAIMGGDQIWNELSEHVGVGHDQATEDGKVSLERIECNAACDFAPVMTVNWEFFDNMTPEKAKKLVDDLRQGKDVLPTRGATGLCTWKEASRVLAGFPDGRAGE</sequence>
<feature type="non-terminal residue" evidence="7">
    <location>
        <position position="199"/>
    </location>
</feature>
<dbReference type="Pfam" id="PF01257">
    <property type="entry name" value="2Fe-2S_thioredx"/>
    <property type="match status" value="1"/>
</dbReference>
<evidence type="ECO:0000313" key="8">
    <source>
        <dbReference type="Proteomes" id="UP001597083"/>
    </source>
</evidence>
<evidence type="ECO:0000256" key="1">
    <source>
        <dbReference type="ARBA" id="ARBA00010643"/>
    </source>
</evidence>
<dbReference type="Gene3D" id="1.10.10.1590">
    <property type="entry name" value="NADH-quinone oxidoreductase subunit E"/>
    <property type="match status" value="1"/>
</dbReference>
<keyword evidence="7" id="KW-0560">Oxidoreductase</keyword>
<evidence type="ECO:0000256" key="3">
    <source>
        <dbReference type="ARBA" id="ARBA00022723"/>
    </source>
</evidence>
<dbReference type="EC" id="1.6.5.9" evidence="7"/>
<dbReference type="GO" id="GO:0050136">
    <property type="term" value="F:NADH dehydrogenase (quinone) (non-electrogenic) activity"/>
    <property type="evidence" value="ECO:0007669"/>
    <property type="project" value="UniProtKB-EC"/>
</dbReference>
<organism evidence="7 8">
    <name type="scientific">Actinomadura adrarensis</name>
    <dbReference type="NCBI Taxonomy" id="1819600"/>
    <lineage>
        <taxon>Bacteria</taxon>
        <taxon>Bacillati</taxon>
        <taxon>Actinomycetota</taxon>
        <taxon>Actinomycetes</taxon>
        <taxon>Streptosporangiales</taxon>
        <taxon>Thermomonosporaceae</taxon>
        <taxon>Actinomadura</taxon>
    </lineage>
</organism>
<evidence type="ECO:0000256" key="5">
    <source>
        <dbReference type="ARBA" id="ARBA00023014"/>
    </source>
</evidence>
<keyword evidence="4" id="KW-0408">Iron</keyword>
<dbReference type="NCBIfam" id="TIGR01958">
    <property type="entry name" value="nuoE_fam"/>
    <property type="match status" value="1"/>
</dbReference>
<reference evidence="8" key="1">
    <citation type="journal article" date="2019" name="Int. J. Syst. Evol. Microbiol.">
        <title>The Global Catalogue of Microorganisms (GCM) 10K type strain sequencing project: providing services to taxonomists for standard genome sequencing and annotation.</title>
        <authorList>
            <consortium name="The Broad Institute Genomics Platform"/>
            <consortium name="The Broad Institute Genome Sequencing Center for Infectious Disease"/>
            <person name="Wu L."/>
            <person name="Ma J."/>
        </authorList>
    </citation>
    <scope>NUCLEOTIDE SEQUENCE [LARGE SCALE GENOMIC DNA]</scope>
    <source>
        <strain evidence="8">JCM 31696</strain>
    </source>
</reference>
<dbReference type="PIRSF" id="PIRSF000216">
    <property type="entry name" value="NADH_DH_24kDa"/>
    <property type="match status" value="1"/>
</dbReference>
<proteinExistence type="inferred from homology"/>
<dbReference type="EMBL" id="JBHTIR010002323">
    <property type="protein sequence ID" value="MFD0853627.1"/>
    <property type="molecule type" value="Genomic_DNA"/>
</dbReference>
<dbReference type="PANTHER" id="PTHR10371">
    <property type="entry name" value="NADH DEHYDROGENASE UBIQUINONE FLAVOPROTEIN 2, MITOCHONDRIAL"/>
    <property type="match status" value="1"/>
</dbReference>
<accession>A0ABW3CIM1</accession>
<evidence type="ECO:0000313" key="7">
    <source>
        <dbReference type="EMBL" id="MFD0853627.1"/>
    </source>
</evidence>
<dbReference type="SUPFAM" id="SSF52833">
    <property type="entry name" value="Thioredoxin-like"/>
    <property type="match status" value="1"/>
</dbReference>
<dbReference type="Gene3D" id="3.40.30.10">
    <property type="entry name" value="Glutaredoxin"/>
    <property type="match status" value="1"/>
</dbReference>
<keyword evidence="3" id="KW-0479">Metal-binding</keyword>
<keyword evidence="2" id="KW-0001">2Fe-2S</keyword>
<dbReference type="InterPro" id="IPR002023">
    <property type="entry name" value="NuoE-like"/>
</dbReference>
<evidence type="ECO:0000256" key="4">
    <source>
        <dbReference type="ARBA" id="ARBA00023004"/>
    </source>
</evidence>
<dbReference type="Proteomes" id="UP001597083">
    <property type="component" value="Unassembled WGS sequence"/>
</dbReference>
<evidence type="ECO:0000256" key="6">
    <source>
        <dbReference type="ARBA" id="ARBA00034078"/>
    </source>
</evidence>
<comment type="caution">
    <text evidence="7">The sequence shown here is derived from an EMBL/GenBank/DDBJ whole genome shotgun (WGS) entry which is preliminary data.</text>
</comment>